<evidence type="ECO:0000256" key="1">
    <source>
        <dbReference type="SAM" id="Phobius"/>
    </source>
</evidence>
<proteinExistence type="predicted"/>
<dbReference type="EMBL" id="GIFC01002850">
    <property type="protein sequence ID" value="MXU84933.1"/>
    <property type="molecule type" value="Transcribed_RNA"/>
</dbReference>
<organism evidence="2">
    <name type="scientific">Ixodes ricinus</name>
    <name type="common">Common tick</name>
    <name type="synonym">Acarus ricinus</name>
    <dbReference type="NCBI Taxonomy" id="34613"/>
    <lineage>
        <taxon>Eukaryota</taxon>
        <taxon>Metazoa</taxon>
        <taxon>Ecdysozoa</taxon>
        <taxon>Arthropoda</taxon>
        <taxon>Chelicerata</taxon>
        <taxon>Arachnida</taxon>
        <taxon>Acari</taxon>
        <taxon>Parasitiformes</taxon>
        <taxon>Ixodida</taxon>
        <taxon>Ixodoidea</taxon>
        <taxon>Ixodidae</taxon>
        <taxon>Ixodinae</taxon>
        <taxon>Ixodes</taxon>
    </lineage>
</organism>
<feature type="transmembrane region" description="Helical" evidence="1">
    <location>
        <begin position="20"/>
        <end position="43"/>
    </location>
</feature>
<evidence type="ECO:0000313" key="2">
    <source>
        <dbReference type="EMBL" id="MXU84933.1"/>
    </source>
</evidence>
<dbReference type="AlphaFoldDB" id="A0A6B0UEM3"/>
<keyword evidence="1" id="KW-1133">Transmembrane helix</keyword>
<keyword evidence="1" id="KW-0812">Transmembrane</keyword>
<name>A0A6B0UEM3_IXORI</name>
<sequence>MSPSCVWRFVFVLGPSCSPYPGIIFIILVQLACIFAFNCIIIINLKYVNFIRHAQCGAIYLILWQLGSSTTAWPREGGLTCPC</sequence>
<keyword evidence="1" id="KW-0472">Membrane</keyword>
<protein>
    <submittedName>
        <fullName evidence="2">Uncharacterized protein</fullName>
    </submittedName>
</protein>
<reference evidence="2" key="1">
    <citation type="submission" date="2019-12" db="EMBL/GenBank/DDBJ databases">
        <title>An insight into the sialome of adult female Ixodes ricinus ticks feeding for 6 days.</title>
        <authorList>
            <person name="Perner J."/>
            <person name="Ribeiro J.M.C."/>
        </authorList>
    </citation>
    <scope>NUCLEOTIDE SEQUENCE</scope>
    <source>
        <strain evidence="2">Semi-engorged</strain>
        <tissue evidence="2">Salivary glands</tissue>
    </source>
</reference>
<accession>A0A6B0UEM3</accession>